<feature type="transmembrane region" description="Helical" evidence="17">
    <location>
        <begin position="441"/>
        <end position="460"/>
    </location>
</feature>
<evidence type="ECO:0000256" key="17">
    <source>
        <dbReference type="RuleBase" id="RU000687"/>
    </source>
</evidence>
<dbReference type="GO" id="GO:0022848">
    <property type="term" value="F:acetylcholine-gated monoatomic cation-selective channel activity"/>
    <property type="evidence" value="ECO:0007669"/>
    <property type="project" value="InterPro"/>
</dbReference>
<protein>
    <submittedName>
        <fullName evidence="21">Neur_chan_LBD domain-containing protein</fullName>
    </submittedName>
</protein>
<evidence type="ECO:0000256" key="1">
    <source>
        <dbReference type="ARBA" id="ARBA00009237"/>
    </source>
</evidence>
<evidence type="ECO:0000256" key="9">
    <source>
        <dbReference type="ARBA" id="ARBA00023136"/>
    </source>
</evidence>
<dbReference type="SUPFAM" id="SSF63712">
    <property type="entry name" value="Nicotinic receptor ligand binding domain-like"/>
    <property type="match status" value="1"/>
</dbReference>
<dbReference type="CDD" id="cd18997">
    <property type="entry name" value="LGIC_ECD_nAChR"/>
    <property type="match status" value="1"/>
</dbReference>
<feature type="transmembrane region" description="Helical" evidence="17">
    <location>
        <begin position="6"/>
        <end position="24"/>
    </location>
</feature>
<dbReference type="Gene3D" id="2.70.170.10">
    <property type="entry name" value="Neurotransmitter-gated ion-channel ligand-binding domain"/>
    <property type="match status" value="1"/>
</dbReference>
<evidence type="ECO:0000256" key="13">
    <source>
        <dbReference type="ARBA" id="ARBA00023257"/>
    </source>
</evidence>
<dbReference type="AlphaFoldDB" id="A0A0N4Z806"/>
<dbReference type="InterPro" id="IPR036719">
    <property type="entry name" value="Neuro-gated_channel_TM_sf"/>
</dbReference>
<feature type="domain" description="Neurotransmitter-gated ion-channel ligand-binding" evidence="18">
    <location>
        <begin position="31"/>
        <end position="235"/>
    </location>
</feature>
<dbReference type="PRINTS" id="PR00252">
    <property type="entry name" value="NRIONCHANNEL"/>
</dbReference>
<keyword evidence="5" id="KW-0732">Signal</keyword>
<organism evidence="20 21">
    <name type="scientific">Parastrongyloides trichosuri</name>
    <name type="common">Possum-specific nematode worm</name>
    <dbReference type="NCBI Taxonomy" id="131310"/>
    <lineage>
        <taxon>Eukaryota</taxon>
        <taxon>Metazoa</taxon>
        <taxon>Ecdysozoa</taxon>
        <taxon>Nematoda</taxon>
        <taxon>Chromadorea</taxon>
        <taxon>Rhabditida</taxon>
        <taxon>Tylenchina</taxon>
        <taxon>Panagrolaimomorpha</taxon>
        <taxon>Strongyloidoidea</taxon>
        <taxon>Strongyloididae</taxon>
        <taxon>Parastrongyloides</taxon>
    </lineage>
</organism>
<evidence type="ECO:0000259" key="18">
    <source>
        <dbReference type="Pfam" id="PF02931"/>
    </source>
</evidence>
<dbReference type="PROSITE" id="PS00236">
    <property type="entry name" value="NEUROTR_ION_CHANNEL"/>
    <property type="match status" value="1"/>
</dbReference>
<evidence type="ECO:0000256" key="16">
    <source>
        <dbReference type="ARBA" id="ARBA00034104"/>
    </source>
</evidence>
<dbReference type="STRING" id="131310.A0A0N4Z806"/>
<evidence type="ECO:0000256" key="7">
    <source>
        <dbReference type="ARBA" id="ARBA00023018"/>
    </source>
</evidence>
<keyword evidence="7" id="KW-0770">Synapse</keyword>
<keyword evidence="13" id="KW-0628">Postsynaptic cell membrane</keyword>
<dbReference type="InterPro" id="IPR002394">
    <property type="entry name" value="Nicotinic_acetylcholine_rcpt"/>
</dbReference>
<keyword evidence="3" id="KW-1003">Cell membrane</keyword>
<keyword evidence="11" id="KW-0675">Receptor</keyword>
<dbReference type="InterPro" id="IPR018000">
    <property type="entry name" value="Neurotransmitter_ion_chnl_CS"/>
</dbReference>
<evidence type="ECO:0000256" key="14">
    <source>
        <dbReference type="ARBA" id="ARBA00023286"/>
    </source>
</evidence>
<dbReference type="InterPro" id="IPR006201">
    <property type="entry name" value="Neur_channel"/>
</dbReference>
<evidence type="ECO:0000256" key="8">
    <source>
        <dbReference type="ARBA" id="ARBA00023065"/>
    </source>
</evidence>
<feature type="transmembrane region" description="Helical" evidence="17">
    <location>
        <begin position="236"/>
        <end position="259"/>
    </location>
</feature>
<evidence type="ECO:0000313" key="21">
    <source>
        <dbReference type="WBParaSite" id="PTRK_0000332000.1"/>
    </source>
</evidence>
<sequence length="564" mass="65320">MSKNSLNAFIFINITLFFHYIPVFTSKAEYMLYSNLMQDYNHLTRPVEKGNLSVIVNVGLLMHQIIDVDEKNQQIELHAQLNITWIDKRLSWNSNNYDDIEKLRFPKNHIWTPDLLLYNSVAEEFDTSYPVNILVKNDGTVIWQPPAILKFSCTMNIVYFPFDSQRCEMKFGSWTYDGTKVELATTPDSFVTSKLIENAEWSLIDKLVIRNIQHYQCCPEPYYDVVFQFTIKRKTLYYGINLIIPCLVITLMTLIGFIFPSEAGEKTSLQISIMLSICIFQNYVSDMSPPSSDSVPFLGMFFIYCLLYLGGSIVATTITLAIHNRSAKSHFLSYMMIKILMKWLPYFCMLRRPPTRLCDTEDEEVEEEEERKYKKEDLQILDNIRDCSQKGLIDEEVLAQLLLLEQILHDIKEYKKIFDNDHEDHMVEKDYEFMAIVVDRATLVMSSIFIVISTVAFFLSVIMQHKFIFLLFTLSLIFITLLIPTNVANGDVVPFNDVHPVCGVHPMQAIITKLKEEDSDLDHETVVLLLKKIKVHSPKAWKNYQNTVNAYRNCKLMATGGTLG</sequence>
<dbReference type="WBParaSite" id="PTRK_0000332000.1">
    <property type="protein sequence ID" value="PTRK_0000332000.1"/>
    <property type="gene ID" value="PTRK_0000332000"/>
</dbReference>
<dbReference type="PRINTS" id="PR00254">
    <property type="entry name" value="NICOTINICR"/>
</dbReference>
<feature type="transmembrane region" description="Helical" evidence="17">
    <location>
        <begin position="297"/>
        <end position="322"/>
    </location>
</feature>
<evidence type="ECO:0000256" key="6">
    <source>
        <dbReference type="ARBA" id="ARBA00022989"/>
    </source>
</evidence>
<keyword evidence="20" id="KW-1185">Reference proteome</keyword>
<evidence type="ECO:0000256" key="4">
    <source>
        <dbReference type="ARBA" id="ARBA00022692"/>
    </source>
</evidence>
<keyword evidence="15 17" id="KW-0407">Ion channel</keyword>
<feature type="transmembrane region" description="Helical" evidence="17">
    <location>
        <begin position="467"/>
        <end position="487"/>
    </location>
</feature>
<dbReference type="SUPFAM" id="SSF90112">
    <property type="entry name" value="Neurotransmitter-gated ion-channel transmembrane pore"/>
    <property type="match status" value="1"/>
</dbReference>
<dbReference type="PANTHER" id="PTHR18945">
    <property type="entry name" value="NEUROTRANSMITTER GATED ION CHANNEL"/>
    <property type="match status" value="1"/>
</dbReference>
<keyword evidence="12" id="KW-0325">Glycoprotein</keyword>
<dbReference type="Pfam" id="PF02931">
    <property type="entry name" value="Neur_chan_LBD"/>
    <property type="match status" value="1"/>
</dbReference>
<evidence type="ECO:0000256" key="5">
    <source>
        <dbReference type="ARBA" id="ARBA00022729"/>
    </source>
</evidence>
<evidence type="ECO:0000256" key="3">
    <source>
        <dbReference type="ARBA" id="ARBA00022475"/>
    </source>
</evidence>
<dbReference type="InterPro" id="IPR006029">
    <property type="entry name" value="Neurotrans-gated_channel_TM"/>
</dbReference>
<keyword evidence="9 17" id="KW-0472">Membrane</keyword>
<dbReference type="GO" id="GO:0045211">
    <property type="term" value="C:postsynaptic membrane"/>
    <property type="evidence" value="ECO:0007669"/>
    <property type="project" value="UniProtKB-SubCell"/>
</dbReference>
<dbReference type="Gene3D" id="1.20.58.390">
    <property type="entry name" value="Neurotransmitter-gated ion-channel transmembrane domain"/>
    <property type="match status" value="1"/>
</dbReference>
<comment type="subcellular location">
    <subcellularLocation>
        <location evidence="16">Postsynaptic cell membrane</location>
        <topology evidence="16">Multi-pass membrane protein</topology>
    </subcellularLocation>
</comment>
<dbReference type="Proteomes" id="UP000038045">
    <property type="component" value="Unplaced"/>
</dbReference>
<dbReference type="FunFam" id="2.70.170.10:FF:000016">
    <property type="entry name" value="Nicotinic acetylcholine receptor subunit"/>
    <property type="match status" value="1"/>
</dbReference>
<dbReference type="Pfam" id="PF02932">
    <property type="entry name" value="Neur_chan_memb"/>
    <property type="match status" value="1"/>
</dbReference>
<keyword evidence="6 17" id="KW-1133">Transmembrane helix</keyword>
<evidence type="ECO:0000256" key="11">
    <source>
        <dbReference type="ARBA" id="ARBA00023170"/>
    </source>
</evidence>
<keyword evidence="10" id="KW-1015">Disulfide bond</keyword>
<evidence type="ECO:0000313" key="20">
    <source>
        <dbReference type="Proteomes" id="UP000038045"/>
    </source>
</evidence>
<dbReference type="NCBIfam" id="TIGR00860">
    <property type="entry name" value="LIC"/>
    <property type="match status" value="1"/>
</dbReference>
<reference evidence="21" key="1">
    <citation type="submission" date="2017-02" db="UniProtKB">
        <authorList>
            <consortium name="WormBaseParasite"/>
        </authorList>
    </citation>
    <scope>IDENTIFICATION</scope>
</reference>
<evidence type="ECO:0000256" key="10">
    <source>
        <dbReference type="ARBA" id="ARBA00023157"/>
    </source>
</evidence>
<evidence type="ECO:0000259" key="19">
    <source>
        <dbReference type="Pfam" id="PF02932"/>
    </source>
</evidence>
<dbReference type="GO" id="GO:0004888">
    <property type="term" value="F:transmembrane signaling receptor activity"/>
    <property type="evidence" value="ECO:0007669"/>
    <property type="project" value="InterPro"/>
</dbReference>
<name>A0A0N4Z806_PARTI</name>
<keyword evidence="14" id="KW-1071">Ligand-gated ion channel</keyword>
<accession>A0A0N4Z806</accession>
<dbReference type="InterPro" id="IPR036734">
    <property type="entry name" value="Neur_chan_lig-bd_sf"/>
</dbReference>
<comment type="similarity">
    <text evidence="1">Belongs to the ligand-gated ion channel (TC 1.A.9) family. Acetylcholine receptor (TC 1.A.9.1) subfamily.</text>
</comment>
<evidence type="ECO:0000256" key="12">
    <source>
        <dbReference type="ARBA" id="ARBA00023180"/>
    </source>
</evidence>
<keyword evidence="2 17" id="KW-0813">Transport</keyword>
<evidence type="ECO:0000256" key="2">
    <source>
        <dbReference type="ARBA" id="ARBA00022448"/>
    </source>
</evidence>
<feature type="domain" description="Neurotransmitter-gated ion-channel transmembrane" evidence="19">
    <location>
        <begin position="242"/>
        <end position="458"/>
    </location>
</feature>
<dbReference type="InterPro" id="IPR006202">
    <property type="entry name" value="Neur_chan_lig-bd"/>
</dbReference>
<dbReference type="InterPro" id="IPR038050">
    <property type="entry name" value="Neuro_actylchol_rec"/>
</dbReference>
<proteinExistence type="inferred from homology"/>
<dbReference type="CDD" id="cd19051">
    <property type="entry name" value="LGIC_TM_cation"/>
    <property type="match status" value="1"/>
</dbReference>
<keyword evidence="8 17" id="KW-0406">Ion transport</keyword>
<keyword evidence="4 17" id="KW-0812">Transmembrane</keyword>
<evidence type="ECO:0000256" key="15">
    <source>
        <dbReference type="ARBA" id="ARBA00023303"/>
    </source>
</evidence>